<sequence>MNKPRVKLDRIDRRILEELQLDARLSSADLAERVSLTTSPCWRRVKRLEEEGLISGYHARLNAGRLGYQVMAIVQVSLDKKDTQSLQAFEAAVQEIPQVLACFRISGRYDHQLIVVAEDLEAYGVFSGNYINSLPSVKEVYTSFVLKEVKAATNPPLPG</sequence>
<dbReference type="PANTHER" id="PTHR30154:SF34">
    <property type="entry name" value="TRANSCRIPTIONAL REGULATOR AZLB"/>
    <property type="match status" value="1"/>
</dbReference>
<evidence type="ECO:0000313" key="6">
    <source>
        <dbReference type="Proteomes" id="UP001596031"/>
    </source>
</evidence>
<dbReference type="SMART" id="SM00344">
    <property type="entry name" value="HTH_ASNC"/>
    <property type="match status" value="1"/>
</dbReference>
<dbReference type="InterPro" id="IPR019887">
    <property type="entry name" value="Tscrpt_reg_AsnC/Lrp_C"/>
</dbReference>
<keyword evidence="1" id="KW-0805">Transcription regulation</keyword>
<dbReference type="InterPro" id="IPR036388">
    <property type="entry name" value="WH-like_DNA-bd_sf"/>
</dbReference>
<evidence type="ECO:0000256" key="1">
    <source>
        <dbReference type="ARBA" id="ARBA00023015"/>
    </source>
</evidence>
<name>A0ABW0PG07_9BURK</name>
<evidence type="ECO:0000256" key="3">
    <source>
        <dbReference type="ARBA" id="ARBA00023163"/>
    </source>
</evidence>
<dbReference type="SUPFAM" id="SSF54909">
    <property type="entry name" value="Dimeric alpha+beta barrel"/>
    <property type="match status" value="1"/>
</dbReference>
<dbReference type="SUPFAM" id="SSF46785">
    <property type="entry name" value="Winged helix' DNA-binding domain"/>
    <property type="match status" value="1"/>
</dbReference>
<dbReference type="CDD" id="cd00090">
    <property type="entry name" value="HTH_ARSR"/>
    <property type="match status" value="1"/>
</dbReference>
<dbReference type="PROSITE" id="PS50956">
    <property type="entry name" value="HTH_ASNC_2"/>
    <property type="match status" value="1"/>
</dbReference>
<proteinExistence type="predicted"/>
<keyword evidence="2" id="KW-0238">DNA-binding</keyword>
<dbReference type="EMBL" id="JBHSMS010000036">
    <property type="protein sequence ID" value="MFC5511595.1"/>
    <property type="molecule type" value="Genomic_DNA"/>
</dbReference>
<comment type="caution">
    <text evidence="5">The sequence shown here is derived from an EMBL/GenBank/DDBJ whole genome shotgun (WGS) entry which is preliminary data.</text>
</comment>
<protein>
    <submittedName>
        <fullName evidence="5">Lrp/AsnC family transcriptional regulator</fullName>
    </submittedName>
</protein>
<dbReference type="PRINTS" id="PR00033">
    <property type="entry name" value="HTHASNC"/>
</dbReference>
<dbReference type="Pfam" id="PF13412">
    <property type="entry name" value="HTH_24"/>
    <property type="match status" value="1"/>
</dbReference>
<dbReference type="InterPro" id="IPR011991">
    <property type="entry name" value="ArsR-like_HTH"/>
</dbReference>
<dbReference type="PANTHER" id="PTHR30154">
    <property type="entry name" value="LEUCINE-RESPONSIVE REGULATORY PROTEIN"/>
    <property type="match status" value="1"/>
</dbReference>
<gene>
    <name evidence="5" type="ORF">ACFPOU_10725</name>
</gene>
<keyword evidence="6" id="KW-1185">Reference proteome</keyword>
<dbReference type="InterPro" id="IPR000485">
    <property type="entry name" value="AsnC-type_HTH_dom"/>
</dbReference>
<accession>A0ABW0PG07</accession>
<dbReference type="Gene3D" id="1.10.10.10">
    <property type="entry name" value="Winged helix-like DNA-binding domain superfamily/Winged helix DNA-binding domain"/>
    <property type="match status" value="1"/>
</dbReference>
<organism evidence="5 6">
    <name type="scientific">Massilia jejuensis</name>
    <dbReference type="NCBI Taxonomy" id="648894"/>
    <lineage>
        <taxon>Bacteria</taxon>
        <taxon>Pseudomonadati</taxon>
        <taxon>Pseudomonadota</taxon>
        <taxon>Betaproteobacteria</taxon>
        <taxon>Burkholderiales</taxon>
        <taxon>Oxalobacteraceae</taxon>
        <taxon>Telluria group</taxon>
        <taxon>Massilia</taxon>
    </lineage>
</organism>
<dbReference type="Proteomes" id="UP001596031">
    <property type="component" value="Unassembled WGS sequence"/>
</dbReference>
<keyword evidence="3" id="KW-0804">Transcription</keyword>
<dbReference type="RefSeq" id="WP_379720537.1">
    <property type="nucleotide sequence ID" value="NZ_JBHSMS010000036.1"/>
</dbReference>
<dbReference type="InterPro" id="IPR019888">
    <property type="entry name" value="Tscrpt_reg_AsnC-like"/>
</dbReference>
<evidence type="ECO:0000313" key="5">
    <source>
        <dbReference type="EMBL" id="MFC5511595.1"/>
    </source>
</evidence>
<dbReference type="Pfam" id="PF01037">
    <property type="entry name" value="AsnC_trans_reg"/>
    <property type="match status" value="1"/>
</dbReference>
<evidence type="ECO:0000256" key="2">
    <source>
        <dbReference type="ARBA" id="ARBA00023125"/>
    </source>
</evidence>
<dbReference type="Gene3D" id="3.30.70.920">
    <property type="match status" value="1"/>
</dbReference>
<evidence type="ECO:0000259" key="4">
    <source>
        <dbReference type="PROSITE" id="PS50956"/>
    </source>
</evidence>
<dbReference type="InterPro" id="IPR036390">
    <property type="entry name" value="WH_DNA-bd_sf"/>
</dbReference>
<reference evidence="6" key="1">
    <citation type="journal article" date="2019" name="Int. J. Syst. Evol. Microbiol.">
        <title>The Global Catalogue of Microorganisms (GCM) 10K type strain sequencing project: providing services to taxonomists for standard genome sequencing and annotation.</title>
        <authorList>
            <consortium name="The Broad Institute Genomics Platform"/>
            <consortium name="The Broad Institute Genome Sequencing Center for Infectious Disease"/>
            <person name="Wu L."/>
            <person name="Ma J."/>
        </authorList>
    </citation>
    <scope>NUCLEOTIDE SEQUENCE [LARGE SCALE GENOMIC DNA]</scope>
    <source>
        <strain evidence="6">CCUG 38813</strain>
    </source>
</reference>
<feature type="domain" description="HTH asnC-type" evidence="4">
    <location>
        <begin position="8"/>
        <end position="69"/>
    </location>
</feature>
<dbReference type="InterPro" id="IPR011008">
    <property type="entry name" value="Dimeric_a/b-barrel"/>
</dbReference>